<dbReference type="Proteomes" id="UP000003250">
    <property type="component" value="Unassembled WGS sequence"/>
</dbReference>
<dbReference type="EMBL" id="AHAM01000058">
    <property type="protein sequence ID" value="EHK57646.1"/>
    <property type="molecule type" value="Genomic_DNA"/>
</dbReference>
<organism evidence="1 2">
    <name type="scientific">Mesorhizobium alhagi CCNWXJ12-2</name>
    <dbReference type="NCBI Taxonomy" id="1107882"/>
    <lineage>
        <taxon>Bacteria</taxon>
        <taxon>Pseudomonadati</taxon>
        <taxon>Pseudomonadota</taxon>
        <taxon>Alphaproteobacteria</taxon>
        <taxon>Hyphomicrobiales</taxon>
        <taxon>Phyllobacteriaceae</taxon>
        <taxon>Allomesorhizobium</taxon>
    </lineage>
</organism>
<accession>H0HNJ3</accession>
<name>H0HNJ3_9HYPH</name>
<keyword evidence="2" id="KW-1185">Reference proteome</keyword>
<proteinExistence type="predicted"/>
<evidence type="ECO:0000313" key="1">
    <source>
        <dbReference type="EMBL" id="EHK57646.1"/>
    </source>
</evidence>
<reference evidence="1 2" key="1">
    <citation type="journal article" date="2012" name="J. Bacteriol.">
        <title>Draft Genome Sequence of Mesorhizobium alhagi CCNWXJ12-2T, a Novel Salt-Resistant Species Isolated from the Desert of Northwestern China.</title>
        <authorList>
            <person name="Zhou M."/>
            <person name="Chen W."/>
            <person name="Chen H."/>
            <person name="Wei G."/>
        </authorList>
    </citation>
    <scope>NUCLEOTIDE SEQUENCE [LARGE SCALE GENOMIC DNA]</scope>
    <source>
        <strain evidence="1 2">CCNWXJ12-2</strain>
    </source>
</reference>
<sequence length="44" mass="4649">MSALLHQDPRLARRVGEGLPGLVGRCLAGQSVISVLPPAKEKRA</sequence>
<evidence type="ECO:0000313" key="2">
    <source>
        <dbReference type="Proteomes" id="UP000003250"/>
    </source>
</evidence>
<dbReference type="AlphaFoldDB" id="H0HNJ3"/>
<gene>
    <name evidence="1" type="ORF">MAXJ12_08579</name>
</gene>
<dbReference type="PATRIC" id="fig|1107882.3.peg.1674"/>
<protein>
    <submittedName>
        <fullName evidence="1">Uncharacterized protein</fullName>
    </submittedName>
</protein>